<dbReference type="SUPFAM" id="SSF56112">
    <property type="entry name" value="Protein kinase-like (PK-like)"/>
    <property type="match status" value="1"/>
</dbReference>
<dbReference type="PANTHER" id="PTHR21310">
    <property type="entry name" value="AMINOGLYCOSIDE PHOSPHOTRANSFERASE-RELATED-RELATED"/>
    <property type="match status" value="1"/>
</dbReference>
<gene>
    <name evidence="2" type="ORF">AWRI4233_LOCUS5301</name>
</gene>
<name>A0A9N8JVS4_9PEZI</name>
<sequence>MIPRHTDSITTSDHKNLNLGTSRICVRVHCSETPLSGSLASWQDGDSIIHVLQRDTPPIESLKLEHQLIHEAGWANAVWTIGKNAVCKVHPWKEGIELEADAIAFISKEFPSIPVPEIICTWIDKPTNRSFLVLKRIHARTIDQAWADLSHQQRLNLAREVAQYTALVATKTSNRYQSISGCGVGFGPGHGYPRDSPIHHWFPRTIGPMPVAEYRAYLKSLSTNPLPEFDDELVLLHDDQGPTNVLVSDDGNSVAAIIDWANVAYRPRFWAVTAIYSVGGFIMEDEKIPEAERPDYARMLAAALQAQGFPECKDQYRAWRNEVADCDTEKDLAEWSKVQVNPS</sequence>
<dbReference type="Pfam" id="PF01636">
    <property type="entry name" value="APH"/>
    <property type="match status" value="1"/>
</dbReference>
<keyword evidence="3" id="KW-1185">Reference proteome</keyword>
<organism evidence="2 3">
    <name type="scientific">Aureobasidium mustum</name>
    <dbReference type="NCBI Taxonomy" id="2773714"/>
    <lineage>
        <taxon>Eukaryota</taxon>
        <taxon>Fungi</taxon>
        <taxon>Dikarya</taxon>
        <taxon>Ascomycota</taxon>
        <taxon>Pezizomycotina</taxon>
        <taxon>Dothideomycetes</taxon>
        <taxon>Dothideomycetidae</taxon>
        <taxon>Dothideales</taxon>
        <taxon>Saccotheciaceae</taxon>
        <taxon>Aureobasidium</taxon>
    </lineage>
</organism>
<proteinExistence type="predicted"/>
<comment type="caution">
    <text evidence="2">The sequence shown here is derived from an EMBL/GenBank/DDBJ whole genome shotgun (WGS) entry which is preliminary data.</text>
</comment>
<reference evidence="2" key="1">
    <citation type="submission" date="2020-06" db="EMBL/GenBank/DDBJ databases">
        <authorList>
            <person name="Onetto C."/>
        </authorList>
    </citation>
    <scope>NUCLEOTIDE SEQUENCE</scope>
</reference>
<evidence type="ECO:0000313" key="3">
    <source>
        <dbReference type="Proteomes" id="UP000714618"/>
    </source>
</evidence>
<feature type="domain" description="Aminoglycoside phosphotransferase" evidence="1">
    <location>
        <begin position="71"/>
        <end position="276"/>
    </location>
</feature>
<protein>
    <recommendedName>
        <fullName evidence="1">Aminoglycoside phosphotransferase domain-containing protein</fullName>
    </recommendedName>
</protein>
<dbReference type="PANTHER" id="PTHR21310:SF55">
    <property type="entry name" value="AMINOGLYCOSIDE PHOSPHOTRANSFERASE DOMAIN-CONTAINING PROTEIN"/>
    <property type="match status" value="1"/>
</dbReference>
<accession>A0A9N8JVS4</accession>
<dbReference type="Gene3D" id="3.90.1200.10">
    <property type="match status" value="1"/>
</dbReference>
<dbReference type="InterPro" id="IPR051678">
    <property type="entry name" value="AGP_Transferase"/>
</dbReference>
<evidence type="ECO:0000313" key="2">
    <source>
        <dbReference type="EMBL" id="CAD0095619.1"/>
    </source>
</evidence>
<dbReference type="InterPro" id="IPR002575">
    <property type="entry name" value="Aminoglycoside_PTrfase"/>
</dbReference>
<dbReference type="Proteomes" id="UP000714618">
    <property type="component" value="Unassembled WGS sequence"/>
</dbReference>
<dbReference type="AlphaFoldDB" id="A0A9N8JVS4"/>
<evidence type="ECO:0000259" key="1">
    <source>
        <dbReference type="Pfam" id="PF01636"/>
    </source>
</evidence>
<dbReference type="InterPro" id="IPR011009">
    <property type="entry name" value="Kinase-like_dom_sf"/>
</dbReference>
<dbReference type="EMBL" id="CAIJEO010000006">
    <property type="protein sequence ID" value="CAD0095619.1"/>
    <property type="molecule type" value="Genomic_DNA"/>
</dbReference>
<dbReference type="OrthoDB" id="5404599at2759"/>